<feature type="domain" description="Glutamine amidotransferase" evidence="1">
    <location>
        <begin position="72"/>
        <end position="183"/>
    </location>
</feature>
<dbReference type="GO" id="GO:0005829">
    <property type="term" value="C:cytosol"/>
    <property type="evidence" value="ECO:0007669"/>
    <property type="project" value="TreeGrafter"/>
</dbReference>
<dbReference type="Gene3D" id="3.40.50.880">
    <property type="match status" value="1"/>
</dbReference>
<dbReference type="InterPro" id="IPR029062">
    <property type="entry name" value="Class_I_gatase-like"/>
</dbReference>
<evidence type="ECO:0000313" key="3">
    <source>
        <dbReference type="Proteomes" id="UP000702952"/>
    </source>
</evidence>
<dbReference type="InterPro" id="IPR044992">
    <property type="entry name" value="ChyE-like"/>
</dbReference>
<evidence type="ECO:0000259" key="1">
    <source>
        <dbReference type="Pfam" id="PF00117"/>
    </source>
</evidence>
<evidence type="ECO:0000313" key="2">
    <source>
        <dbReference type="EMBL" id="NTC29637.1"/>
    </source>
</evidence>
<dbReference type="SUPFAM" id="SSF52317">
    <property type="entry name" value="Class I glutamine amidotransferase-like"/>
    <property type="match status" value="1"/>
</dbReference>
<accession>A0AA44JAH7</accession>
<dbReference type="PROSITE" id="PS51273">
    <property type="entry name" value="GATASE_TYPE_1"/>
    <property type="match status" value="1"/>
</dbReference>
<name>A0AA44JAH7_AGRTU</name>
<reference evidence="2" key="1">
    <citation type="journal article" date="2020" name="Science">
        <title>Unexpected conservation and global transmission of agrobacterial virulence plasmids.</title>
        <authorList>
            <person name="Weisberg A.J."/>
            <person name="Davis E.W. 2nd"/>
            <person name="Tabima J."/>
            <person name="Belcher M.S."/>
            <person name="Miller M."/>
            <person name="Kuo C.H."/>
            <person name="Loper J.E."/>
            <person name="Grunwald N.J."/>
            <person name="Putnam M.L."/>
            <person name="Chang J.H."/>
        </authorList>
    </citation>
    <scope>NUCLEOTIDE SEQUENCE</scope>
    <source>
        <strain evidence="2">17-1853-1a</strain>
    </source>
</reference>
<dbReference type="Pfam" id="PF00117">
    <property type="entry name" value="GATase"/>
    <property type="match status" value="1"/>
</dbReference>
<dbReference type="PANTHER" id="PTHR42695:SF5">
    <property type="entry name" value="GLUTAMINE AMIDOTRANSFERASE YLR126C-RELATED"/>
    <property type="match status" value="1"/>
</dbReference>
<keyword evidence="2" id="KW-0315">Glutamine amidotransferase</keyword>
<dbReference type="InterPro" id="IPR017926">
    <property type="entry name" value="GATASE"/>
</dbReference>
<gene>
    <name evidence="2" type="ORF">G6M46_15980</name>
</gene>
<dbReference type="CDD" id="cd01741">
    <property type="entry name" value="GATase1_1"/>
    <property type="match status" value="1"/>
</dbReference>
<protein>
    <submittedName>
        <fullName evidence="2">Type 1 glutamine amidotransferase</fullName>
    </submittedName>
</protein>
<proteinExistence type="predicted"/>
<dbReference type="PANTHER" id="PTHR42695">
    <property type="entry name" value="GLUTAMINE AMIDOTRANSFERASE YLR126C-RELATED"/>
    <property type="match status" value="1"/>
</dbReference>
<dbReference type="RefSeq" id="WP_174018763.1">
    <property type="nucleotide sequence ID" value="NZ_JAAMAW010000021.1"/>
</dbReference>
<dbReference type="EMBL" id="JAAMAY010000027">
    <property type="protein sequence ID" value="NTC29637.1"/>
    <property type="molecule type" value="Genomic_DNA"/>
</dbReference>
<dbReference type="Proteomes" id="UP000702952">
    <property type="component" value="Unassembled WGS sequence"/>
</dbReference>
<comment type="caution">
    <text evidence="2">The sequence shown here is derived from an EMBL/GenBank/DDBJ whole genome shotgun (WGS) entry which is preliminary data.</text>
</comment>
<organism evidence="2 3">
    <name type="scientific">Agrobacterium tumefaciens</name>
    <dbReference type="NCBI Taxonomy" id="358"/>
    <lineage>
        <taxon>Bacteria</taxon>
        <taxon>Pseudomonadati</taxon>
        <taxon>Pseudomonadota</taxon>
        <taxon>Alphaproteobacteria</taxon>
        <taxon>Hyphomicrobiales</taxon>
        <taxon>Rhizobiaceae</taxon>
        <taxon>Rhizobium/Agrobacterium group</taxon>
        <taxon>Agrobacterium</taxon>
        <taxon>Agrobacterium tumefaciens complex</taxon>
    </lineage>
</organism>
<sequence>MKIGIIEAGMPPGNLEAMFGRFDAMVRELLGIGHCYQTYRAYEGILPHKVEEQDAYVITGSMAGVHDDAKWIADLSVFLQTARGSAKLVGICFGHQIIAHAFGGKVGRATSGWGIGLHAYRVREPLHGAESHEAMMAPVFHQDQVIALPSGARVLAASDFTPFAVLTYEDQSAISFQCHPEFSTAFARALVDVIDAPTLSEESRTAARTSLEKGNDELRFAGMIEDFLAGKDHQAISR</sequence>
<dbReference type="AlphaFoldDB" id="A0AA44JAH7"/>